<dbReference type="EMBL" id="CAFBPF010000102">
    <property type="protein sequence ID" value="CAB5014008.1"/>
    <property type="molecule type" value="Genomic_DNA"/>
</dbReference>
<evidence type="ECO:0000313" key="14">
    <source>
        <dbReference type="EMBL" id="CAB4983935.1"/>
    </source>
</evidence>
<proteinExistence type="predicted"/>
<feature type="compositionally biased region" description="Low complexity" evidence="10">
    <location>
        <begin position="25"/>
        <end position="56"/>
    </location>
</feature>
<evidence type="ECO:0000256" key="10">
    <source>
        <dbReference type="SAM" id="MobiDB-lite"/>
    </source>
</evidence>
<keyword evidence="9 11" id="KW-0472">Membrane</keyword>
<protein>
    <submittedName>
        <fullName evidence="13">Unannotated protein</fullName>
    </submittedName>
</protein>
<evidence type="ECO:0000313" key="13">
    <source>
        <dbReference type="EMBL" id="CAB4650026.1"/>
    </source>
</evidence>
<dbReference type="GO" id="GO:0016020">
    <property type="term" value="C:membrane"/>
    <property type="evidence" value="ECO:0007669"/>
    <property type="project" value="UniProtKB-SubCell"/>
</dbReference>
<evidence type="ECO:0000256" key="11">
    <source>
        <dbReference type="SAM" id="Phobius"/>
    </source>
</evidence>
<evidence type="ECO:0000313" key="15">
    <source>
        <dbReference type="EMBL" id="CAB5014008.1"/>
    </source>
</evidence>
<gene>
    <name evidence="13" type="ORF">UFOPK2242_00346</name>
    <name evidence="14" type="ORF">UFOPK3974_00526</name>
    <name evidence="15" type="ORF">UFOPK4071_00871</name>
</gene>
<comment type="subcellular location">
    <subcellularLocation>
        <location evidence="1">Membrane</location>
        <topology evidence="1">Multi-pass membrane protein</topology>
    </subcellularLocation>
</comment>
<dbReference type="InterPro" id="IPR036150">
    <property type="entry name" value="Cyt_b/b6_C_sf"/>
</dbReference>
<evidence type="ECO:0000256" key="9">
    <source>
        <dbReference type="ARBA" id="ARBA00023136"/>
    </source>
</evidence>
<dbReference type="InterPro" id="IPR027387">
    <property type="entry name" value="Cytb/b6-like_sf"/>
</dbReference>
<evidence type="ECO:0000256" key="5">
    <source>
        <dbReference type="ARBA" id="ARBA00022723"/>
    </source>
</evidence>
<evidence type="ECO:0000256" key="1">
    <source>
        <dbReference type="ARBA" id="ARBA00004141"/>
    </source>
</evidence>
<dbReference type="GO" id="GO:0016491">
    <property type="term" value="F:oxidoreductase activity"/>
    <property type="evidence" value="ECO:0007669"/>
    <property type="project" value="InterPro"/>
</dbReference>
<dbReference type="InterPro" id="IPR005798">
    <property type="entry name" value="Cyt_b/b6_C"/>
</dbReference>
<sequence length="282" mass="29690">MVEVPEHLLKRSAERRAQLSGTSGEAAPAASTETTPETPADAAPAEATAAAPAAVAGDDSQEITEDRDGVPAHLLERARKRRLAAAGGAAGAAAPAAAAASTSVKTAAPGAPSGTGPDGHTQRLLTVVKSGSIQQTRAEAVDKVHTWPHLLVIELAAALAVLAMMLIFSALVRAPLLGLADVNQTPNPSKAPWYFLGLQEMLTMFHPMVAGVTIPGMGIFLLIISPYVDKNPSNKPDDRKWAISMFTLFLVFWTILVIIGSFFRGAGFNFVFPWTNGIFFEL</sequence>
<accession>A0A6J6KL89</accession>
<dbReference type="GO" id="GO:0046872">
    <property type="term" value="F:metal ion binding"/>
    <property type="evidence" value="ECO:0007669"/>
    <property type="project" value="UniProtKB-KW"/>
</dbReference>
<keyword evidence="2" id="KW-0813">Transport</keyword>
<evidence type="ECO:0000256" key="7">
    <source>
        <dbReference type="ARBA" id="ARBA00022989"/>
    </source>
</evidence>
<dbReference type="Pfam" id="PF00032">
    <property type="entry name" value="Cytochrom_B_C"/>
    <property type="match status" value="1"/>
</dbReference>
<evidence type="ECO:0000256" key="4">
    <source>
        <dbReference type="ARBA" id="ARBA00022692"/>
    </source>
</evidence>
<feature type="compositionally biased region" description="Basic and acidic residues" evidence="10">
    <location>
        <begin position="1"/>
        <end position="17"/>
    </location>
</feature>
<reference evidence="13" key="1">
    <citation type="submission" date="2020-05" db="EMBL/GenBank/DDBJ databases">
        <authorList>
            <person name="Chiriac C."/>
            <person name="Salcher M."/>
            <person name="Ghai R."/>
            <person name="Kavagutti S V."/>
        </authorList>
    </citation>
    <scope>NUCLEOTIDE SEQUENCE</scope>
</reference>
<feature type="transmembrane region" description="Helical" evidence="11">
    <location>
        <begin position="204"/>
        <end position="229"/>
    </location>
</feature>
<dbReference type="SUPFAM" id="SSF81648">
    <property type="entry name" value="a domain/subunit of cytochrome bc1 complex (Ubiquinol-cytochrome c reductase)"/>
    <property type="match status" value="1"/>
</dbReference>
<name>A0A6J6KL89_9ZZZZ</name>
<keyword evidence="7 11" id="KW-1133">Transmembrane helix</keyword>
<dbReference type="EMBL" id="CAEZWM010000025">
    <property type="protein sequence ID" value="CAB4650026.1"/>
    <property type="molecule type" value="Genomic_DNA"/>
</dbReference>
<feature type="transmembrane region" description="Helical" evidence="11">
    <location>
        <begin position="150"/>
        <end position="172"/>
    </location>
</feature>
<keyword evidence="5" id="KW-0479">Metal-binding</keyword>
<keyword evidence="3" id="KW-0349">Heme</keyword>
<feature type="domain" description="Cytochrome b/b6 C-terminal region profile" evidence="12">
    <location>
        <begin position="136"/>
        <end position="282"/>
    </location>
</feature>
<evidence type="ECO:0000256" key="8">
    <source>
        <dbReference type="ARBA" id="ARBA00023004"/>
    </source>
</evidence>
<dbReference type="EMBL" id="CAFBOR010000052">
    <property type="protein sequence ID" value="CAB4983935.1"/>
    <property type="molecule type" value="Genomic_DNA"/>
</dbReference>
<dbReference type="AlphaFoldDB" id="A0A6J6KL89"/>
<evidence type="ECO:0000259" key="12">
    <source>
        <dbReference type="PROSITE" id="PS51003"/>
    </source>
</evidence>
<organism evidence="13">
    <name type="scientific">freshwater metagenome</name>
    <dbReference type="NCBI Taxonomy" id="449393"/>
    <lineage>
        <taxon>unclassified sequences</taxon>
        <taxon>metagenomes</taxon>
        <taxon>ecological metagenomes</taxon>
    </lineage>
</organism>
<dbReference type="PROSITE" id="PS51003">
    <property type="entry name" value="CYTB_CTER"/>
    <property type="match status" value="1"/>
</dbReference>
<evidence type="ECO:0000256" key="6">
    <source>
        <dbReference type="ARBA" id="ARBA00022982"/>
    </source>
</evidence>
<feature type="region of interest" description="Disordered" evidence="10">
    <location>
        <begin position="1"/>
        <end position="71"/>
    </location>
</feature>
<evidence type="ECO:0000256" key="2">
    <source>
        <dbReference type="ARBA" id="ARBA00022448"/>
    </source>
</evidence>
<evidence type="ECO:0000256" key="3">
    <source>
        <dbReference type="ARBA" id="ARBA00022617"/>
    </source>
</evidence>
<keyword evidence="6" id="KW-0249">Electron transport</keyword>
<feature type="transmembrane region" description="Helical" evidence="11">
    <location>
        <begin position="241"/>
        <end position="263"/>
    </location>
</feature>
<keyword evidence="4 11" id="KW-0812">Transmembrane</keyword>
<dbReference type="GO" id="GO:0009055">
    <property type="term" value="F:electron transfer activity"/>
    <property type="evidence" value="ECO:0007669"/>
    <property type="project" value="InterPro"/>
</dbReference>
<keyword evidence="8" id="KW-0408">Iron</keyword>
<dbReference type="Gene3D" id="1.20.810.10">
    <property type="entry name" value="Cytochrome Bc1 Complex, Chain C"/>
    <property type="match status" value="1"/>
</dbReference>